<dbReference type="GO" id="GO:0051028">
    <property type="term" value="P:mRNA transport"/>
    <property type="evidence" value="ECO:0007669"/>
    <property type="project" value="UniProtKB-UniRule"/>
</dbReference>
<dbReference type="SUPFAM" id="SSF54427">
    <property type="entry name" value="NTF2-like"/>
    <property type="match status" value="1"/>
</dbReference>
<keyword evidence="1" id="KW-0653">Protein transport</keyword>
<dbReference type="Gene3D" id="3.10.450.50">
    <property type="match status" value="1"/>
</dbReference>
<evidence type="ECO:0000313" key="4">
    <source>
        <dbReference type="Proteomes" id="UP000271098"/>
    </source>
</evidence>
<dbReference type="GO" id="GO:0005634">
    <property type="term" value="C:nucleus"/>
    <property type="evidence" value="ECO:0007669"/>
    <property type="project" value="UniProtKB-SubCell"/>
</dbReference>
<dbReference type="EMBL" id="UYRT01094720">
    <property type="protein sequence ID" value="VDN39782.1"/>
    <property type="molecule type" value="Genomic_DNA"/>
</dbReference>
<keyword evidence="1" id="KW-0539">Nucleus</keyword>
<comment type="subcellular location">
    <subcellularLocation>
        <location evidence="1">Cytoplasm</location>
    </subcellularLocation>
    <subcellularLocation>
        <location evidence="1">Nucleus</location>
    </subcellularLocation>
</comment>
<reference evidence="5" key="1">
    <citation type="submission" date="2016-06" db="UniProtKB">
        <authorList>
            <consortium name="WormBaseParasite"/>
        </authorList>
    </citation>
    <scope>IDENTIFICATION</scope>
</reference>
<dbReference type="AlphaFoldDB" id="A0A183EMU9"/>
<keyword evidence="1" id="KW-0963">Cytoplasm</keyword>
<dbReference type="GO" id="GO:0005737">
    <property type="term" value="C:cytoplasm"/>
    <property type="evidence" value="ECO:0007669"/>
    <property type="project" value="UniProtKB-SubCell"/>
</dbReference>
<gene>
    <name evidence="3" type="ORF">GPUH_LOCUS22290</name>
</gene>
<feature type="domain" description="NTF2" evidence="2">
    <location>
        <begin position="1"/>
        <end position="95"/>
    </location>
</feature>
<dbReference type="InterPro" id="IPR002075">
    <property type="entry name" value="NTF2_dom"/>
</dbReference>
<name>A0A183EMU9_9BILA</name>
<keyword evidence="1" id="KW-0813">Transport</keyword>
<proteinExistence type="predicted"/>
<protein>
    <submittedName>
        <fullName evidence="5">NTF2 domain-containing protein</fullName>
    </submittedName>
</protein>
<keyword evidence="4" id="KW-1185">Reference proteome</keyword>
<evidence type="ECO:0000256" key="1">
    <source>
        <dbReference type="RuleBase" id="RU369002"/>
    </source>
</evidence>
<evidence type="ECO:0000313" key="5">
    <source>
        <dbReference type="WBParaSite" id="GPUH_0002231701-mRNA-1"/>
    </source>
</evidence>
<evidence type="ECO:0000259" key="2">
    <source>
        <dbReference type="PROSITE" id="PS50177"/>
    </source>
</evidence>
<dbReference type="InterPro" id="IPR032710">
    <property type="entry name" value="NTF2-like_dom_sf"/>
</dbReference>
<dbReference type="PROSITE" id="PS50177">
    <property type="entry name" value="NTF2_DOMAIN"/>
    <property type="match status" value="1"/>
</dbReference>
<dbReference type="GO" id="GO:0015031">
    <property type="term" value="P:protein transport"/>
    <property type="evidence" value="ECO:0007669"/>
    <property type="project" value="UniProtKB-KW"/>
</dbReference>
<evidence type="ECO:0000313" key="3">
    <source>
        <dbReference type="EMBL" id="VDN39782.1"/>
    </source>
</evidence>
<accession>A0A183EMU9</accession>
<dbReference type="GO" id="GO:0006913">
    <property type="term" value="P:nucleocytoplasmic transport"/>
    <property type="evidence" value="ECO:0007669"/>
    <property type="project" value="UniProtKB-UniRule"/>
</dbReference>
<sequence length="97" mass="10854">MNFLYADSATLVWNGNSITGNDAILKFYDGLPNSTHSLSSLDCHHIDDGSNSTRPLVVLCVGTVVLGQMTHAFTQTFILILDDERYKIISDRFRFID</sequence>
<dbReference type="InterPro" id="IPR045875">
    <property type="entry name" value="NTF2"/>
</dbReference>
<comment type="function">
    <text evidence="1">Has a role in nuclear-cytoplasmic transport of proteins and mRNAs.</text>
</comment>
<dbReference type="InterPro" id="IPR018222">
    <property type="entry name" value="Nuclear_transport_factor_2_euk"/>
</dbReference>
<organism evidence="5">
    <name type="scientific">Gongylonema pulchrum</name>
    <dbReference type="NCBI Taxonomy" id="637853"/>
    <lineage>
        <taxon>Eukaryota</taxon>
        <taxon>Metazoa</taxon>
        <taxon>Ecdysozoa</taxon>
        <taxon>Nematoda</taxon>
        <taxon>Chromadorea</taxon>
        <taxon>Rhabditida</taxon>
        <taxon>Spirurina</taxon>
        <taxon>Spiruromorpha</taxon>
        <taxon>Spiruroidea</taxon>
        <taxon>Gongylonematidae</taxon>
        <taxon>Gongylonema</taxon>
    </lineage>
</organism>
<dbReference type="Pfam" id="PF02136">
    <property type="entry name" value="NTF2"/>
    <property type="match status" value="1"/>
</dbReference>
<reference evidence="3 4" key="2">
    <citation type="submission" date="2018-11" db="EMBL/GenBank/DDBJ databases">
        <authorList>
            <consortium name="Pathogen Informatics"/>
        </authorList>
    </citation>
    <scope>NUCLEOTIDE SEQUENCE [LARGE SCALE GENOMIC DNA]</scope>
</reference>
<dbReference type="WBParaSite" id="GPUH_0002231701-mRNA-1">
    <property type="protein sequence ID" value="GPUH_0002231701-mRNA-1"/>
    <property type="gene ID" value="GPUH_0002231701"/>
</dbReference>
<dbReference type="Proteomes" id="UP000271098">
    <property type="component" value="Unassembled WGS sequence"/>
</dbReference>
<dbReference type="OrthoDB" id="25408at2759"/>
<dbReference type="PANTHER" id="PTHR12612">
    <property type="entry name" value="NUCLEAR TRANSPORT FACTOR 2"/>
    <property type="match status" value="1"/>
</dbReference>